<dbReference type="Proteomes" id="UP001596186">
    <property type="component" value="Unassembled WGS sequence"/>
</dbReference>
<dbReference type="InterPro" id="IPR005149">
    <property type="entry name" value="Tscrpt_reg_PadR_N"/>
</dbReference>
<name>A0ABW1UVU3_9LACO</name>
<evidence type="ECO:0000259" key="1">
    <source>
        <dbReference type="Pfam" id="PF03551"/>
    </source>
</evidence>
<evidence type="ECO:0000313" key="2">
    <source>
        <dbReference type="EMBL" id="MFC6322860.1"/>
    </source>
</evidence>
<proteinExistence type="predicted"/>
<gene>
    <name evidence="2" type="ORF">ACFP1F_03650</name>
</gene>
<feature type="domain" description="Transcription regulator PadR N-terminal" evidence="1">
    <location>
        <begin position="14"/>
        <end position="86"/>
    </location>
</feature>
<dbReference type="EMBL" id="JBHSSN010000004">
    <property type="protein sequence ID" value="MFC6322860.1"/>
    <property type="molecule type" value="Genomic_DNA"/>
</dbReference>
<reference evidence="3" key="1">
    <citation type="journal article" date="2019" name="Int. J. Syst. Evol. Microbiol.">
        <title>The Global Catalogue of Microorganisms (GCM) 10K type strain sequencing project: providing services to taxonomists for standard genome sequencing and annotation.</title>
        <authorList>
            <consortium name="The Broad Institute Genomics Platform"/>
            <consortium name="The Broad Institute Genome Sequencing Center for Infectious Disease"/>
            <person name="Wu L."/>
            <person name="Ma J."/>
        </authorList>
    </citation>
    <scope>NUCLEOTIDE SEQUENCE [LARGE SCALE GENOMIC DNA]</scope>
    <source>
        <strain evidence="3">CCM 8895</strain>
    </source>
</reference>
<dbReference type="InterPro" id="IPR036390">
    <property type="entry name" value="WH_DNA-bd_sf"/>
</dbReference>
<dbReference type="SUPFAM" id="SSF46785">
    <property type="entry name" value="Winged helix' DNA-binding domain"/>
    <property type="match status" value="1"/>
</dbReference>
<dbReference type="RefSeq" id="WP_125593718.1">
    <property type="nucleotide sequence ID" value="NZ_JBHSSN010000004.1"/>
</dbReference>
<dbReference type="InterPro" id="IPR052509">
    <property type="entry name" value="Metal_resp_DNA-bind_regulator"/>
</dbReference>
<dbReference type="PANTHER" id="PTHR33169:SF14">
    <property type="entry name" value="TRANSCRIPTIONAL REGULATOR RV3488"/>
    <property type="match status" value="1"/>
</dbReference>
<accession>A0ABW1UVU3</accession>
<dbReference type="InterPro" id="IPR036388">
    <property type="entry name" value="WH-like_DNA-bd_sf"/>
</dbReference>
<evidence type="ECO:0000313" key="3">
    <source>
        <dbReference type="Proteomes" id="UP001596186"/>
    </source>
</evidence>
<organism evidence="2 3">
    <name type="scientific">Companilactobacillus baiquanensis</name>
    <dbReference type="NCBI Taxonomy" id="2486005"/>
    <lineage>
        <taxon>Bacteria</taxon>
        <taxon>Bacillati</taxon>
        <taxon>Bacillota</taxon>
        <taxon>Bacilli</taxon>
        <taxon>Lactobacillales</taxon>
        <taxon>Lactobacillaceae</taxon>
        <taxon>Companilactobacillus</taxon>
    </lineage>
</organism>
<comment type="caution">
    <text evidence="2">The sequence shown here is derived from an EMBL/GenBank/DDBJ whole genome shotgun (WGS) entry which is preliminary data.</text>
</comment>
<sequence length="104" mass="12274">MNKEMLKGTIDLLILSVLKDNDNYGYQISKVITDKSGETFEIQEATLYLSLKRLEKQTYIESYWGEKSHGGKRKYYKITEQGLEQLMLLKKDFNRLSDIVKRFI</sequence>
<dbReference type="PANTHER" id="PTHR33169">
    <property type="entry name" value="PADR-FAMILY TRANSCRIPTIONAL REGULATOR"/>
    <property type="match status" value="1"/>
</dbReference>
<dbReference type="Pfam" id="PF03551">
    <property type="entry name" value="PadR"/>
    <property type="match status" value="1"/>
</dbReference>
<dbReference type="Gene3D" id="1.10.10.10">
    <property type="entry name" value="Winged helix-like DNA-binding domain superfamily/Winged helix DNA-binding domain"/>
    <property type="match status" value="1"/>
</dbReference>
<keyword evidence="3" id="KW-1185">Reference proteome</keyword>
<protein>
    <submittedName>
        <fullName evidence="2">PadR family transcriptional regulator</fullName>
    </submittedName>
</protein>